<dbReference type="RefSeq" id="WP_143014232.1">
    <property type="nucleotide sequence ID" value="NZ_FNAI01000013.1"/>
</dbReference>
<reference evidence="1 2" key="1">
    <citation type="submission" date="2016-10" db="EMBL/GenBank/DDBJ databases">
        <authorList>
            <person name="de Groot N.N."/>
        </authorList>
    </citation>
    <scope>NUCLEOTIDE SEQUENCE [LARGE SCALE GENOMIC DNA]</scope>
    <source>
        <strain evidence="1 2">47C3B</strain>
    </source>
</reference>
<sequence length="229" mass="25893">MSTNAINDQQYPFAWLDEIIETTLNPAKTNIRLISADQLRQIAERLPGEISGILSSIKTQAFCLYITDQIKVVAGHYDQAIRLLRAQAQENQQQYPKTGMVSKTGQLIISSLEQLSNHLHHRYGEYLPESPRTRKCELRSEESTLKKIVCGLSADQLGILLRAAFDVKVIIANSFRKVCQILAPYLSTVWKAGISWDAMRSNAGRPESRDKEVAIETLEKMIETIKGYR</sequence>
<evidence type="ECO:0000313" key="1">
    <source>
        <dbReference type="EMBL" id="SDF15484.1"/>
    </source>
</evidence>
<gene>
    <name evidence="1" type="ORF">SAMN05216464_113141</name>
</gene>
<dbReference type="AlphaFoldDB" id="A0A1G7ISG0"/>
<dbReference type="EMBL" id="FNAI01000013">
    <property type="protein sequence ID" value="SDF15484.1"/>
    <property type="molecule type" value="Genomic_DNA"/>
</dbReference>
<protein>
    <submittedName>
        <fullName evidence="1">Uncharacterized protein</fullName>
    </submittedName>
</protein>
<evidence type="ECO:0000313" key="2">
    <source>
        <dbReference type="Proteomes" id="UP000199072"/>
    </source>
</evidence>
<dbReference type="OrthoDB" id="794985at2"/>
<dbReference type="Proteomes" id="UP000199072">
    <property type="component" value="Unassembled WGS sequence"/>
</dbReference>
<proteinExistence type="predicted"/>
<keyword evidence="2" id="KW-1185">Reference proteome</keyword>
<accession>A0A1G7ISG0</accession>
<name>A0A1G7ISG0_9SPHI</name>
<organism evidence="1 2">
    <name type="scientific">Mucilaginibacter pineti</name>
    <dbReference type="NCBI Taxonomy" id="1391627"/>
    <lineage>
        <taxon>Bacteria</taxon>
        <taxon>Pseudomonadati</taxon>
        <taxon>Bacteroidota</taxon>
        <taxon>Sphingobacteriia</taxon>
        <taxon>Sphingobacteriales</taxon>
        <taxon>Sphingobacteriaceae</taxon>
        <taxon>Mucilaginibacter</taxon>
    </lineage>
</organism>